<dbReference type="AlphaFoldDB" id="A0A7G5IKP6"/>
<proteinExistence type="predicted"/>
<dbReference type="KEGG" id="sand:H3309_05570"/>
<dbReference type="PANTHER" id="PTHR34512">
    <property type="entry name" value="CELL SURFACE PROTEIN"/>
    <property type="match status" value="1"/>
</dbReference>
<organism evidence="2 3">
    <name type="scientific">Sandaracinobacteroides saxicola</name>
    <dbReference type="NCBI Taxonomy" id="2759707"/>
    <lineage>
        <taxon>Bacteria</taxon>
        <taxon>Pseudomonadati</taxon>
        <taxon>Pseudomonadota</taxon>
        <taxon>Alphaproteobacteria</taxon>
        <taxon>Sphingomonadales</taxon>
        <taxon>Sphingosinicellaceae</taxon>
        <taxon>Sandaracinobacteroides</taxon>
    </lineage>
</organism>
<dbReference type="Proteomes" id="UP000515292">
    <property type="component" value="Chromosome"/>
</dbReference>
<dbReference type="InterPro" id="IPR002372">
    <property type="entry name" value="PQQ_rpt_dom"/>
</dbReference>
<keyword evidence="3" id="KW-1185">Reference proteome</keyword>
<evidence type="ECO:0000313" key="3">
    <source>
        <dbReference type="Proteomes" id="UP000515292"/>
    </source>
</evidence>
<evidence type="ECO:0000313" key="2">
    <source>
        <dbReference type="EMBL" id="QMW23938.1"/>
    </source>
</evidence>
<dbReference type="PROSITE" id="PS51257">
    <property type="entry name" value="PROKAR_LIPOPROTEIN"/>
    <property type="match status" value="1"/>
</dbReference>
<dbReference type="EMBL" id="CP059851">
    <property type="protein sequence ID" value="QMW23938.1"/>
    <property type="molecule type" value="Genomic_DNA"/>
</dbReference>
<dbReference type="Pfam" id="PF13360">
    <property type="entry name" value="PQQ_2"/>
    <property type="match status" value="2"/>
</dbReference>
<dbReference type="InterPro" id="IPR015943">
    <property type="entry name" value="WD40/YVTN_repeat-like_dom_sf"/>
</dbReference>
<feature type="domain" description="Pyrrolo-quinoline quinone repeat" evidence="1">
    <location>
        <begin position="121"/>
        <end position="358"/>
    </location>
</feature>
<dbReference type="InterPro" id="IPR011047">
    <property type="entry name" value="Quinoprotein_ADH-like_sf"/>
</dbReference>
<dbReference type="Gene3D" id="2.130.10.10">
    <property type="entry name" value="YVTN repeat-like/Quinoprotein amine dehydrogenase"/>
    <property type="match status" value="1"/>
</dbReference>
<accession>A0A7G5IKP6</accession>
<dbReference type="PANTHER" id="PTHR34512:SF30">
    <property type="entry name" value="OUTER MEMBRANE PROTEIN ASSEMBLY FACTOR BAMB"/>
    <property type="match status" value="1"/>
</dbReference>
<dbReference type="SMART" id="SM00564">
    <property type="entry name" value="PQQ"/>
    <property type="match status" value="7"/>
</dbReference>
<feature type="domain" description="Pyrrolo-quinoline quinone repeat" evidence="1">
    <location>
        <begin position="375"/>
        <end position="438"/>
    </location>
</feature>
<reference evidence="2 3" key="1">
    <citation type="submission" date="2020-07" db="EMBL/GenBank/DDBJ databases">
        <title>Complete genome sequence for Sandaracinobacter sp. M6.</title>
        <authorList>
            <person name="Tang Y."/>
            <person name="Liu Q."/>
            <person name="Guo Z."/>
            <person name="Lei P."/>
            <person name="Huang B."/>
        </authorList>
    </citation>
    <scope>NUCLEOTIDE SEQUENCE [LARGE SCALE GENOMIC DNA]</scope>
    <source>
        <strain evidence="2 3">M6</strain>
    </source>
</reference>
<gene>
    <name evidence="2" type="ORF">H3309_05570</name>
</gene>
<dbReference type="RefSeq" id="WP_182297761.1">
    <property type="nucleotide sequence ID" value="NZ_CP059851.1"/>
</dbReference>
<sequence>MRRTLLVMAAASMLVTSCGIFRGGKTKQRTLGDRVSVLNFEQQVRAEPELKDLQVVLPPPADNAAWTQPGGAPAKTLGHLALGDTLREAWQVSVGRGSDGTRRLNATPVVADGRLFVMDVESTVRAFDARSGRALWSASLRVKGEDVRAAFGGGVSVGEGRVYATNGFGQVAAFEAASGKQLWLRQLPVPLRAAPTVADNRLYVMSQDNQLQALDAATGESQWEANATVEPASILGPGAPAVAQDTVVAGFSSGELFALRVENGRTVWQDQLARTGRTTALAALADIAASPVIDRGRVFAIGHGGRMVALELATGQRVWERSFAGTSTPFVAGEFVFAVTVDGEVVAMTRGEGKIRWVTRLPRWDNPEKKSGAIEWFGPVLASDRLILASSSKRLVTMSPYTGALISEVRLGAPAYLPPIVADRTLFVLTDDGKLTAFR</sequence>
<dbReference type="InterPro" id="IPR018391">
    <property type="entry name" value="PQQ_b-propeller_rpt"/>
</dbReference>
<evidence type="ECO:0000259" key="1">
    <source>
        <dbReference type="Pfam" id="PF13360"/>
    </source>
</evidence>
<name>A0A7G5IKP6_9SPHN</name>
<protein>
    <submittedName>
        <fullName evidence="2">PQQ-binding-like beta-propeller repeat protein</fullName>
    </submittedName>
</protein>
<dbReference type="SUPFAM" id="SSF50998">
    <property type="entry name" value="Quinoprotein alcohol dehydrogenase-like"/>
    <property type="match status" value="1"/>
</dbReference>